<dbReference type="PANTHER" id="PTHR45681">
    <property type="entry name" value="POLYKETIDE SYNTHASE 44-RELATED"/>
    <property type="match status" value="1"/>
</dbReference>
<keyword evidence="1" id="KW-0808">Transferase</keyword>
<dbReference type="PANTHER" id="PTHR45681:SF6">
    <property type="entry name" value="POLYKETIDE SYNTHASE 37"/>
    <property type="match status" value="1"/>
</dbReference>
<proteinExistence type="predicted"/>
<dbReference type="InterPro" id="IPR013217">
    <property type="entry name" value="Methyltransf_12"/>
</dbReference>
<dbReference type="InterPro" id="IPR050444">
    <property type="entry name" value="Polyketide_Synthase"/>
</dbReference>
<evidence type="ECO:0000313" key="4">
    <source>
        <dbReference type="Proteomes" id="UP000294003"/>
    </source>
</evidence>
<dbReference type="InterPro" id="IPR029063">
    <property type="entry name" value="SAM-dependent_MTases_sf"/>
</dbReference>
<reference evidence="3 4" key="1">
    <citation type="submission" date="2018-06" db="EMBL/GenBank/DDBJ databases">
        <title>Complete Genomes of Monosporascus.</title>
        <authorList>
            <person name="Robinson A.J."/>
            <person name="Natvig D.O."/>
        </authorList>
    </citation>
    <scope>NUCLEOTIDE SEQUENCE [LARGE SCALE GENOMIC DNA]</scope>
    <source>
        <strain evidence="3 4">CBS 609.92</strain>
    </source>
</reference>
<accession>A0ABY0HBX4</accession>
<dbReference type="Proteomes" id="UP000294003">
    <property type="component" value="Unassembled WGS sequence"/>
</dbReference>
<dbReference type="EMBL" id="QJNS01000109">
    <property type="protein sequence ID" value="RYO86811.1"/>
    <property type="molecule type" value="Genomic_DNA"/>
</dbReference>
<evidence type="ECO:0000256" key="1">
    <source>
        <dbReference type="ARBA" id="ARBA00022679"/>
    </source>
</evidence>
<gene>
    <name evidence="3" type="ORF">DL762_004584</name>
</gene>
<organism evidence="3 4">
    <name type="scientific">Monosporascus cannonballus</name>
    <dbReference type="NCBI Taxonomy" id="155416"/>
    <lineage>
        <taxon>Eukaryota</taxon>
        <taxon>Fungi</taxon>
        <taxon>Dikarya</taxon>
        <taxon>Ascomycota</taxon>
        <taxon>Pezizomycotina</taxon>
        <taxon>Sordariomycetes</taxon>
        <taxon>Xylariomycetidae</taxon>
        <taxon>Xylariales</taxon>
        <taxon>Xylariales incertae sedis</taxon>
        <taxon>Monosporascus</taxon>
    </lineage>
</organism>
<dbReference type="Pfam" id="PF08242">
    <property type="entry name" value="Methyltransf_12"/>
    <property type="match status" value="1"/>
</dbReference>
<comment type="caution">
    <text evidence="3">The sequence shown here is derived from an EMBL/GenBank/DDBJ whole genome shotgun (WGS) entry which is preliminary data.</text>
</comment>
<feature type="domain" description="Methyltransferase type 12" evidence="2">
    <location>
        <begin position="11"/>
        <end position="47"/>
    </location>
</feature>
<dbReference type="SUPFAM" id="SSF53335">
    <property type="entry name" value="S-adenosyl-L-methionine-dependent methyltransferases"/>
    <property type="match status" value="1"/>
</dbReference>
<dbReference type="Gene3D" id="3.40.50.150">
    <property type="entry name" value="Vaccinia Virus protein VP39"/>
    <property type="match status" value="1"/>
</dbReference>
<protein>
    <recommendedName>
        <fullName evidence="2">Methyltransferase type 12 domain-containing protein</fullName>
    </recommendedName>
</protein>
<evidence type="ECO:0000259" key="2">
    <source>
        <dbReference type="Pfam" id="PF08242"/>
    </source>
</evidence>
<sequence>MLKNIKGQRLTKGSYDVIIASLVFHAARDLAQTLRNVRRLLKPGGYLLLLEITENDQMRFGLLFGGLQGWWLGYDDGRALSPCVGLEEWPTLLKLTGFSGIDTSVKFIGSLNVLRPNDLPIGGTVLCLTDIEEPVLRSMDPDKLRGFQKVFKQSTSVL</sequence>
<keyword evidence="4" id="KW-1185">Reference proteome</keyword>
<name>A0ABY0HBX4_9PEZI</name>
<evidence type="ECO:0000313" key="3">
    <source>
        <dbReference type="EMBL" id="RYO86811.1"/>
    </source>
</evidence>